<feature type="transmembrane region" description="Helical" evidence="1">
    <location>
        <begin position="99"/>
        <end position="118"/>
    </location>
</feature>
<sequence length="224" mass="23348">MIAVAINTLTVIVGAIAGNILHSRIGEDYQQVIYKAIGVFTLLIGIQMGLEGISVYVAIALVIGGLAGTYMDIEGAIYSWGDKLKKKFSKKNDTTFAQGFLDASILFCVGPMTILGAFKSGAMGDHTLLLTKSMMDGFMALLLSSALGIGVAFSAIVVLIYQGALVMLASLLGNIENPVLISLISGTGGAIVIMIALSLLGICKIKTGNFFPALLVVLAFLPVA</sequence>
<dbReference type="PANTHER" id="PTHR36111:SF2">
    <property type="entry name" value="INNER MEMBRANE PROTEIN"/>
    <property type="match status" value="1"/>
</dbReference>
<dbReference type="EMBL" id="JBCHKQ010000001">
    <property type="protein sequence ID" value="MEM5947454.1"/>
    <property type="molecule type" value="Genomic_DNA"/>
</dbReference>
<reference evidence="2 3" key="1">
    <citation type="submission" date="2024-03" db="EMBL/GenBank/DDBJ databases">
        <title>Ignisphaera cupida sp. nov., a hyperthermophilic hydrolytic archaeon from a hot spring of Kamchatka, and proposal of Ignisphaeraceae fam. nov.</title>
        <authorList>
            <person name="Podosokorskaya O.A."/>
            <person name="Elcheninov A.G."/>
            <person name="Maltseva A.I."/>
            <person name="Zayulina K.S."/>
            <person name="Novikov A."/>
            <person name="Merkel A.Y."/>
        </authorList>
    </citation>
    <scope>NUCLEOTIDE SEQUENCE [LARGE SCALE GENOMIC DNA]</scope>
    <source>
        <strain evidence="2 3">38H-sp</strain>
    </source>
</reference>
<feature type="transmembrane region" description="Helical" evidence="1">
    <location>
        <begin position="180"/>
        <end position="201"/>
    </location>
</feature>
<dbReference type="Proteomes" id="UP001466331">
    <property type="component" value="Unassembled WGS sequence"/>
</dbReference>
<gene>
    <name evidence="2" type="ORF">WKV44_02745</name>
</gene>
<feature type="transmembrane region" description="Helical" evidence="1">
    <location>
        <begin position="32"/>
        <end position="50"/>
    </location>
</feature>
<feature type="transmembrane region" description="Helical" evidence="1">
    <location>
        <begin position="6"/>
        <end position="25"/>
    </location>
</feature>
<protein>
    <submittedName>
        <fullName evidence="2">DUF554 domain-containing protein</fullName>
    </submittedName>
</protein>
<keyword evidence="1" id="KW-1133">Transmembrane helix</keyword>
<accession>A0ABU9U9Y0</accession>
<name>A0ABU9U9Y0_9SPIR</name>
<feature type="transmembrane region" description="Helical" evidence="1">
    <location>
        <begin position="138"/>
        <end position="168"/>
    </location>
</feature>
<evidence type="ECO:0000313" key="2">
    <source>
        <dbReference type="EMBL" id="MEM5947454.1"/>
    </source>
</evidence>
<comment type="caution">
    <text evidence="2">The sequence shown here is derived from an EMBL/GenBank/DDBJ whole genome shotgun (WGS) entry which is preliminary data.</text>
</comment>
<keyword evidence="3" id="KW-1185">Reference proteome</keyword>
<keyword evidence="1" id="KW-0812">Transmembrane</keyword>
<proteinExistence type="predicted"/>
<evidence type="ECO:0000313" key="3">
    <source>
        <dbReference type="Proteomes" id="UP001466331"/>
    </source>
</evidence>
<dbReference type="PANTHER" id="PTHR36111">
    <property type="entry name" value="INNER MEMBRANE PROTEIN-RELATED"/>
    <property type="match status" value="1"/>
</dbReference>
<keyword evidence="1" id="KW-0472">Membrane</keyword>
<dbReference type="Pfam" id="PF04474">
    <property type="entry name" value="DUF554"/>
    <property type="match status" value="1"/>
</dbReference>
<dbReference type="RefSeq" id="WP_420068903.1">
    <property type="nucleotide sequence ID" value="NZ_JBCHKQ010000001.1"/>
</dbReference>
<evidence type="ECO:0000256" key="1">
    <source>
        <dbReference type="SAM" id="Phobius"/>
    </source>
</evidence>
<dbReference type="InterPro" id="IPR007563">
    <property type="entry name" value="DUF554"/>
</dbReference>
<organism evidence="2 3">
    <name type="scientific">Rarispira pelagica</name>
    <dbReference type="NCBI Taxonomy" id="3141764"/>
    <lineage>
        <taxon>Bacteria</taxon>
        <taxon>Pseudomonadati</taxon>
        <taxon>Spirochaetota</taxon>
        <taxon>Spirochaetia</taxon>
        <taxon>Winmispirales</taxon>
        <taxon>Winmispiraceae</taxon>
        <taxon>Rarispira</taxon>
    </lineage>
</organism>